<dbReference type="EMBL" id="JAPFQO010000005">
    <property type="protein sequence ID" value="MCX2740078.1"/>
    <property type="molecule type" value="Genomic_DNA"/>
</dbReference>
<evidence type="ECO:0000313" key="3">
    <source>
        <dbReference type="Proteomes" id="UP001207228"/>
    </source>
</evidence>
<reference evidence="2 3" key="1">
    <citation type="submission" date="2022-11" db="EMBL/GenBank/DDBJ databases">
        <title>The characterization of three novel Bacteroidetes species and genomic analysis of their roles in tidal elemental geochemical cycles.</title>
        <authorList>
            <person name="Ma K.-J."/>
        </authorList>
    </citation>
    <scope>NUCLEOTIDE SEQUENCE [LARGE SCALE GENOMIC DNA]</scope>
    <source>
        <strain evidence="2 3">M82</strain>
    </source>
</reference>
<feature type="region of interest" description="Disordered" evidence="1">
    <location>
        <begin position="1"/>
        <end position="25"/>
    </location>
</feature>
<accession>A0ABT3RDZ1</accession>
<feature type="region of interest" description="Disordered" evidence="1">
    <location>
        <begin position="60"/>
        <end position="95"/>
    </location>
</feature>
<keyword evidence="3" id="KW-1185">Reference proteome</keyword>
<dbReference type="RefSeq" id="WP_266052146.1">
    <property type="nucleotide sequence ID" value="NZ_JAPFQO010000005.1"/>
</dbReference>
<name>A0ABT3RDZ1_9BACT</name>
<protein>
    <submittedName>
        <fullName evidence="2">Uncharacterized protein</fullName>
    </submittedName>
</protein>
<proteinExistence type="predicted"/>
<feature type="compositionally biased region" description="Polar residues" evidence="1">
    <location>
        <begin position="69"/>
        <end position="82"/>
    </location>
</feature>
<organism evidence="2 3">
    <name type="scientific">Pontibacter anaerobius</name>
    <dbReference type="NCBI Taxonomy" id="2993940"/>
    <lineage>
        <taxon>Bacteria</taxon>
        <taxon>Pseudomonadati</taxon>
        <taxon>Bacteroidota</taxon>
        <taxon>Cytophagia</taxon>
        <taxon>Cytophagales</taxon>
        <taxon>Hymenobacteraceae</taxon>
        <taxon>Pontibacter</taxon>
    </lineage>
</organism>
<gene>
    <name evidence="2" type="ORF">OO017_08990</name>
</gene>
<evidence type="ECO:0000313" key="2">
    <source>
        <dbReference type="EMBL" id="MCX2740078.1"/>
    </source>
</evidence>
<sequence>MNTEVIEGTAGEWGTAPGSGGNGGDVTLRYSTSGFTPNFNRKDAPHSITVLYQAGLAGKRGRDGVSYEGSLSRQSMSYQPSHNELRDGTVQLEKK</sequence>
<evidence type="ECO:0000256" key="1">
    <source>
        <dbReference type="SAM" id="MobiDB-lite"/>
    </source>
</evidence>
<dbReference type="Proteomes" id="UP001207228">
    <property type="component" value="Unassembled WGS sequence"/>
</dbReference>
<feature type="compositionally biased region" description="Basic and acidic residues" evidence="1">
    <location>
        <begin position="83"/>
        <end position="95"/>
    </location>
</feature>
<comment type="caution">
    <text evidence="2">The sequence shown here is derived from an EMBL/GenBank/DDBJ whole genome shotgun (WGS) entry which is preliminary data.</text>
</comment>